<evidence type="ECO:0000256" key="4">
    <source>
        <dbReference type="ARBA" id="ARBA00022960"/>
    </source>
</evidence>
<dbReference type="PANTHER" id="PTHR36699:SF1">
    <property type="entry name" value="L,D-TRANSPEPTIDASE YAFK-RELATED"/>
    <property type="match status" value="1"/>
</dbReference>
<dbReference type="UniPathway" id="UPA00219"/>
<dbReference type="CDD" id="cd16913">
    <property type="entry name" value="YkuD_like"/>
    <property type="match status" value="1"/>
</dbReference>
<evidence type="ECO:0000256" key="3">
    <source>
        <dbReference type="ARBA" id="ARBA00022679"/>
    </source>
</evidence>
<feature type="domain" description="L,D-TPase catalytic" evidence="8">
    <location>
        <begin position="57"/>
        <end position="194"/>
    </location>
</feature>
<evidence type="ECO:0000256" key="1">
    <source>
        <dbReference type="ARBA" id="ARBA00004752"/>
    </source>
</evidence>
<dbReference type="GO" id="GO:0009252">
    <property type="term" value="P:peptidoglycan biosynthetic process"/>
    <property type="evidence" value="ECO:0007669"/>
    <property type="project" value="UniProtKB-UniPathway"/>
</dbReference>
<evidence type="ECO:0000256" key="2">
    <source>
        <dbReference type="ARBA" id="ARBA00005992"/>
    </source>
</evidence>
<dbReference type="SUPFAM" id="SSF141523">
    <property type="entry name" value="L,D-transpeptidase catalytic domain-like"/>
    <property type="match status" value="1"/>
</dbReference>
<keyword evidence="10" id="KW-1185">Reference proteome</keyword>
<dbReference type="GO" id="GO:0071555">
    <property type="term" value="P:cell wall organization"/>
    <property type="evidence" value="ECO:0007669"/>
    <property type="project" value="UniProtKB-UniRule"/>
</dbReference>
<evidence type="ECO:0000256" key="7">
    <source>
        <dbReference type="PROSITE-ProRule" id="PRU01373"/>
    </source>
</evidence>
<organism evidence="9 10">
    <name type="scientific">Fuscovulum blasticum DSM 2131</name>
    <dbReference type="NCBI Taxonomy" id="1188250"/>
    <lineage>
        <taxon>Bacteria</taxon>
        <taxon>Pseudomonadati</taxon>
        <taxon>Pseudomonadota</taxon>
        <taxon>Alphaproteobacteria</taxon>
        <taxon>Rhodobacterales</taxon>
        <taxon>Paracoccaceae</taxon>
        <taxon>Pseudogemmobacter</taxon>
    </lineage>
</organism>
<protein>
    <recommendedName>
        <fullName evidence="8">L,D-TPase catalytic domain-containing protein</fullName>
    </recommendedName>
</protein>
<keyword evidence="5 7" id="KW-0573">Peptidoglycan synthesis</keyword>
<comment type="pathway">
    <text evidence="1 7">Cell wall biogenesis; peptidoglycan biosynthesis.</text>
</comment>
<dbReference type="Pfam" id="PF03734">
    <property type="entry name" value="YkuD"/>
    <property type="match status" value="1"/>
</dbReference>
<dbReference type="EMBL" id="PZKE01000012">
    <property type="protein sequence ID" value="PTE13624.1"/>
    <property type="molecule type" value="Genomic_DNA"/>
</dbReference>
<dbReference type="PROSITE" id="PS52029">
    <property type="entry name" value="LD_TPASE"/>
    <property type="match status" value="1"/>
</dbReference>
<reference evidence="9 10" key="1">
    <citation type="submission" date="2018-03" db="EMBL/GenBank/DDBJ databases">
        <title>Rhodobacter blasticus.</title>
        <authorList>
            <person name="Meyer T.E."/>
            <person name="Miller S."/>
            <person name="Lodha T."/>
            <person name="Gandham S."/>
            <person name="Chintalapati S."/>
            <person name="Chintalapati V.R."/>
        </authorList>
    </citation>
    <scope>NUCLEOTIDE SEQUENCE [LARGE SCALE GENOMIC DNA]</scope>
    <source>
        <strain evidence="9 10">DSM 2131</strain>
    </source>
</reference>
<comment type="similarity">
    <text evidence="2">Belongs to the YkuD family.</text>
</comment>
<dbReference type="InterPro" id="IPR038063">
    <property type="entry name" value="Transpep_catalytic_dom"/>
</dbReference>
<evidence type="ECO:0000256" key="5">
    <source>
        <dbReference type="ARBA" id="ARBA00022984"/>
    </source>
</evidence>
<evidence type="ECO:0000256" key="6">
    <source>
        <dbReference type="ARBA" id="ARBA00023316"/>
    </source>
</evidence>
<sequence length="195" mass="20387">MTAAPSAARRGLTGRTALVAAALAVALPLTAVAYTKAAARLWPGTPPAMAPADRQADLVLVEKSARRLTLLREGQPLAEYRISLGAAADAGPKAQEGDERTPEGRYRIDWRNPSSVAHLSLHISYPDAADAARAEAAGAAPGGNIMIHGLPNGWGFLGNLHLLADWTDGCIGVTNAEMQAIWSQVPDGTPIEIRA</sequence>
<accession>A0A2T4J6U2</accession>
<dbReference type="RefSeq" id="WP_107673881.1">
    <property type="nucleotide sequence ID" value="NZ_PZKE01000012.1"/>
</dbReference>
<dbReference type="AlphaFoldDB" id="A0A2T4J6U2"/>
<gene>
    <name evidence="9" type="ORF">C5F44_12515</name>
</gene>
<feature type="active site" description="Nucleophile" evidence="7">
    <location>
        <position position="170"/>
    </location>
</feature>
<evidence type="ECO:0000313" key="9">
    <source>
        <dbReference type="EMBL" id="PTE13624.1"/>
    </source>
</evidence>
<dbReference type="GO" id="GO:0008360">
    <property type="term" value="P:regulation of cell shape"/>
    <property type="evidence" value="ECO:0007669"/>
    <property type="project" value="UniProtKB-UniRule"/>
</dbReference>
<proteinExistence type="inferred from homology"/>
<dbReference type="InterPro" id="IPR006311">
    <property type="entry name" value="TAT_signal"/>
</dbReference>
<keyword evidence="6 7" id="KW-0961">Cell wall biogenesis/degradation</keyword>
<keyword evidence="3" id="KW-0808">Transferase</keyword>
<dbReference type="Gene3D" id="2.40.440.10">
    <property type="entry name" value="L,D-transpeptidase catalytic domain-like"/>
    <property type="match status" value="1"/>
</dbReference>
<evidence type="ECO:0000259" key="8">
    <source>
        <dbReference type="PROSITE" id="PS52029"/>
    </source>
</evidence>
<dbReference type="GO" id="GO:0004180">
    <property type="term" value="F:carboxypeptidase activity"/>
    <property type="evidence" value="ECO:0007669"/>
    <property type="project" value="UniProtKB-ARBA"/>
</dbReference>
<keyword evidence="4 7" id="KW-0133">Cell shape</keyword>
<dbReference type="PANTHER" id="PTHR36699">
    <property type="entry name" value="LD-TRANSPEPTIDASE"/>
    <property type="match status" value="1"/>
</dbReference>
<comment type="caution">
    <text evidence="9">The sequence shown here is derived from an EMBL/GenBank/DDBJ whole genome shotgun (WGS) entry which is preliminary data.</text>
</comment>
<evidence type="ECO:0000313" key="10">
    <source>
        <dbReference type="Proteomes" id="UP000241362"/>
    </source>
</evidence>
<name>A0A2T4J6U2_FUSBL</name>
<dbReference type="GO" id="GO:0016740">
    <property type="term" value="F:transferase activity"/>
    <property type="evidence" value="ECO:0007669"/>
    <property type="project" value="UniProtKB-KW"/>
</dbReference>
<feature type="active site" description="Proton donor/acceptor" evidence="7">
    <location>
        <position position="148"/>
    </location>
</feature>
<dbReference type="Proteomes" id="UP000241362">
    <property type="component" value="Unassembled WGS sequence"/>
</dbReference>
<dbReference type="InterPro" id="IPR005490">
    <property type="entry name" value="LD_TPept_cat_dom"/>
</dbReference>
<dbReference type="PROSITE" id="PS51318">
    <property type="entry name" value="TAT"/>
    <property type="match status" value="1"/>
</dbReference>